<dbReference type="InterPro" id="IPR000086">
    <property type="entry name" value="NUDIX_hydrolase_dom"/>
</dbReference>
<evidence type="ECO:0000256" key="1">
    <source>
        <dbReference type="ARBA" id="ARBA00001946"/>
    </source>
</evidence>
<name>A0ABY0CTH6_9DELT</name>
<evidence type="ECO:0000256" key="2">
    <source>
        <dbReference type="ARBA" id="ARBA00022801"/>
    </source>
</evidence>
<dbReference type="PROSITE" id="PS00893">
    <property type="entry name" value="NUDIX_BOX"/>
    <property type="match status" value="1"/>
</dbReference>
<reference evidence="6 7" key="1">
    <citation type="submission" date="2019-01" db="EMBL/GenBank/DDBJ databases">
        <title>Lujinxingia litoralis gen. nov., sp. nov. and Lujinxingia sediminis gen. nov., sp. nov., new members in the order Bradymonadales, isolated from coastal sediment.</title>
        <authorList>
            <person name="Li C.-M."/>
        </authorList>
    </citation>
    <scope>NUCLEOTIDE SEQUENCE [LARGE SCALE GENOMIC DNA]</scope>
    <source>
        <strain evidence="6 7">SEH01</strain>
    </source>
</reference>
<proteinExistence type="inferred from homology"/>
<dbReference type="PANTHER" id="PTHR43046:SF2">
    <property type="entry name" value="8-OXO-DGTP DIPHOSPHATASE-RELATED"/>
    <property type="match status" value="1"/>
</dbReference>
<accession>A0ABY0CTH6</accession>
<protein>
    <submittedName>
        <fullName evidence="6">NUDIX domain-containing protein</fullName>
    </submittedName>
</protein>
<feature type="region of interest" description="Disordered" evidence="4">
    <location>
        <begin position="141"/>
        <end position="161"/>
    </location>
</feature>
<dbReference type="RefSeq" id="WP_115604347.1">
    <property type="nucleotide sequence ID" value="NZ_SADD01000005.1"/>
</dbReference>
<dbReference type="Proteomes" id="UP000282926">
    <property type="component" value="Unassembled WGS sequence"/>
</dbReference>
<dbReference type="Pfam" id="PF00293">
    <property type="entry name" value="NUDIX"/>
    <property type="match status" value="1"/>
</dbReference>
<feature type="domain" description="Nudix hydrolase" evidence="5">
    <location>
        <begin position="19"/>
        <end position="152"/>
    </location>
</feature>
<dbReference type="EMBL" id="SADD01000005">
    <property type="protein sequence ID" value="RVU44126.1"/>
    <property type="molecule type" value="Genomic_DNA"/>
</dbReference>
<evidence type="ECO:0000313" key="7">
    <source>
        <dbReference type="Proteomes" id="UP000282926"/>
    </source>
</evidence>
<dbReference type="PANTHER" id="PTHR43046">
    <property type="entry name" value="GDP-MANNOSE MANNOSYL HYDROLASE"/>
    <property type="match status" value="1"/>
</dbReference>
<keyword evidence="7" id="KW-1185">Reference proteome</keyword>
<dbReference type="InterPro" id="IPR020476">
    <property type="entry name" value="Nudix_hydrolase"/>
</dbReference>
<dbReference type="PRINTS" id="PR00502">
    <property type="entry name" value="NUDIXFAMILY"/>
</dbReference>
<dbReference type="SUPFAM" id="SSF55811">
    <property type="entry name" value="Nudix"/>
    <property type="match status" value="1"/>
</dbReference>
<sequence>MPISDFLRGLRQKVGHDLLFVPAVAAVVRDDEGRVLFQRRSDNGLWSLPAGTIDPGESPAQAIVREVYEECGLHVQPTHILGVYGGDREGFRVTYPNGDELESVVIVFAVEVLGGTLEAIDGESAELRYFEPARRPPLMSNYPDAIFEPRGPTPADFDRAP</sequence>
<gene>
    <name evidence="6" type="ORF">EA187_11290</name>
</gene>
<dbReference type="Gene3D" id="3.90.79.10">
    <property type="entry name" value="Nucleoside Triphosphate Pyrophosphohydrolase"/>
    <property type="match status" value="1"/>
</dbReference>
<organism evidence="6 7">
    <name type="scientific">Lujinxingia sediminis</name>
    <dbReference type="NCBI Taxonomy" id="2480984"/>
    <lineage>
        <taxon>Bacteria</taxon>
        <taxon>Deltaproteobacteria</taxon>
        <taxon>Bradymonadales</taxon>
        <taxon>Lujinxingiaceae</taxon>
        <taxon>Lujinxingia</taxon>
    </lineage>
</organism>
<comment type="cofactor">
    <cofactor evidence="1">
        <name>Mg(2+)</name>
        <dbReference type="ChEBI" id="CHEBI:18420"/>
    </cofactor>
</comment>
<dbReference type="PROSITE" id="PS51462">
    <property type="entry name" value="NUDIX"/>
    <property type="match status" value="1"/>
</dbReference>
<comment type="caution">
    <text evidence="6">The sequence shown here is derived from an EMBL/GenBank/DDBJ whole genome shotgun (WGS) entry which is preliminary data.</text>
</comment>
<comment type="similarity">
    <text evidence="3">Belongs to the Nudix hydrolase family.</text>
</comment>
<dbReference type="InterPro" id="IPR020084">
    <property type="entry name" value="NUDIX_hydrolase_CS"/>
</dbReference>
<evidence type="ECO:0000259" key="5">
    <source>
        <dbReference type="PROSITE" id="PS51462"/>
    </source>
</evidence>
<keyword evidence="2 3" id="KW-0378">Hydrolase</keyword>
<dbReference type="InterPro" id="IPR015797">
    <property type="entry name" value="NUDIX_hydrolase-like_dom_sf"/>
</dbReference>
<evidence type="ECO:0000256" key="3">
    <source>
        <dbReference type="RuleBase" id="RU003476"/>
    </source>
</evidence>
<evidence type="ECO:0000313" key="6">
    <source>
        <dbReference type="EMBL" id="RVU44126.1"/>
    </source>
</evidence>
<evidence type="ECO:0000256" key="4">
    <source>
        <dbReference type="SAM" id="MobiDB-lite"/>
    </source>
</evidence>